<dbReference type="InterPro" id="IPR000160">
    <property type="entry name" value="GGDEF_dom"/>
</dbReference>
<dbReference type="SMART" id="SM00267">
    <property type="entry name" value="GGDEF"/>
    <property type="match status" value="1"/>
</dbReference>
<dbReference type="CDD" id="cd01949">
    <property type="entry name" value="GGDEF"/>
    <property type="match status" value="1"/>
</dbReference>
<dbReference type="KEGG" id="aca:ACP_0462"/>
<evidence type="ECO:0000313" key="7">
    <source>
        <dbReference type="Proteomes" id="UP000002207"/>
    </source>
</evidence>
<keyword evidence="7" id="KW-1185">Reference proteome</keyword>
<proteinExistence type="predicted"/>
<feature type="domain" description="GGDEF" evidence="5">
    <location>
        <begin position="221"/>
        <end position="351"/>
    </location>
</feature>
<dbReference type="RefSeq" id="WP_012680854.1">
    <property type="nucleotide sequence ID" value="NC_012483.1"/>
</dbReference>
<dbReference type="PANTHER" id="PTHR45138:SF9">
    <property type="entry name" value="DIGUANYLATE CYCLASE DGCM-RELATED"/>
    <property type="match status" value="1"/>
</dbReference>
<dbReference type="InterPro" id="IPR029787">
    <property type="entry name" value="Nucleotide_cyclase"/>
</dbReference>
<feature type="transmembrane region" description="Helical" evidence="4">
    <location>
        <begin position="7"/>
        <end position="23"/>
    </location>
</feature>
<dbReference type="Proteomes" id="UP000002207">
    <property type="component" value="Chromosome"/>
</dbReference>
<dbReference type="InterPro" id="IPR050469">
    <property type="entry name" value="Diguanylate_Cyclase"/>
</dbReference>
<dbReference type="GO" id="GO:0043709">
    <property type="term" value="P:cell adhesion involved in single-species biofilm formation"/>
    <property type="evidence" value="ECO:0007669"/>
    <property type="project" value="TreeGrafter"/>
</dbReference>
<gene>
    <name evidence="6" type="ordered locus">ACP_0462</name>
</gene>
<feature type="transmembrane region" description="Helical" evidence="4">
    <location>
        <begin position="159"/>
        <end position="180"/>
    </location>
</feature>
<name>C1F0W3_ACIC5</name>
<comment type="catalytic activity">
    <reaction evidence="2">
        <text>2 GTP = 3',3'-c-di-GMP + 2 diphosphate</text>
        <dbReference type="Rhea" id="RHEA:24898"/>
        <dbReference type="ChEBI" id="CHEBI:33019"/>
        <dbReference type="ChEBI" id="CHEBI:37565"/>
        <dbReference type="ChEBI" id="CHEBI:58805"/>
        <dbReference type="EC" id="2.7.7.65"/>
    </reaction>
</comment>
<dbReference type="PROSITE" id="PS50887">
    <property type="entry name" value="GGDEF"/>
    <property type="match status" value="1"/>
</dbReference>
<dbReference type="InParanoid" id="C1F0W3"/>
<dbReference type="STRING" id="240015.ACP_0462"/>
<reference evidence="6 7" key="1">
    <citation type="journal article" date="2009" name="Appl. Environ. Microbiol.">
        <title>Three genomes from the phylum Acidobacteria provide insight into the lifestyles of these microorganisms in soils.</title>
        <authorList>
            <person name="Ward N.L."/>
            <person name="Challacombe J.F."/>
            <person name="Janssen P.H."/>
            <person name="Henrissat B."/>
            <person name="Coutinho P.M."/>
            <person name="Wu M."/>
            <person name="Xie G."/>
            <person name="Haft D.H."/>
            <person name="Sait M."/>
            <person name="Badger J."/>
            <person name="Barabote R.D."/>
            <person name="Bradley B."/>
            <person name="Brettin T.S."/>
            <person name="Brinkac L.M."/>
            <person name="Bruce D."/>
            <person name="Creasy T."/>
            <person name="Daugherty S.C."/>
            <person name="Davidsen T.M."/>
            <person name="DeBoy R.T."/>
            <person name="Detter J.C."/>
            <person name="Dodson R.J."/>
            <person name="Durkin A.S."/>
            <person name="Ganapathy A."/>
            <person name="Gwinn-Giglio M."/>
            <person name="Han C.S."/>
            <person name="Khouri H."/>
            <person name="Kiss H."/>
            <person name="Kothari S.P."/>
            <person name="Madupu R."/>
            <person name="Nelson K.E."/>
            <person name="Nelson W.C."/>
            <person name="Paulsen I."/>
            <person name="Penn K."/>
            <person name="Ren Q."/>
            <person name="Rosovitz M.J."/>
            <person name="Selengut J.D."/>
            <person name="Shrivastava S."/>
            <person name="Sullivan S.A."/>
            <person name="Tapia R."/>
            <person name="Thompson L.S."/>
            <person name="Watkins K.L."/>
            <person name="Yang Q."/>
            <person name="Yu C."/>
            <person name="Zafar N."/>
            <person name="Zhou L."/>
            <person name="Kuske C.R."/>
        </authorList>
    </citation>
    <scope>NUCLEOTIDE SEQUENCE [LARGE SCALE GENOMIC DNA]</scope>
    <source>
        <strain evidence="7">ATCC 51196 / DSM 11244 / BCRC 80197 / JCM 7670 / NBRC 15755 / NCIMB 13165 / 161</strain>
    </source>
</reference>
<dbReference type="InterPro" id="IPR043128">
    <property type="entry name" value="Rev_trsase/Diguanyl_cyclase"/>
</dbReference>
<dbReference type="GO" id="GO:0005886">
    <property type="term" value="C:plasma membrane"/>
    <property type="evidence" value="ECO:0007669"/>
    <property type="project" value="TreeGrafter"/>
</dbReference>
<feature type="transmembrane region" description="Helical" evidence="4">
    <location>
        <begin position="91"/>
        <end position="110"/>
    </location>
</feature>
<feature type="transmembrane region" description="Helical" evidence="4">
    <location>
        <begin position="122"/>
        <end position="139"/>
    </location>
</feature>
<feature type="region of interest" description="Disordered" evidence="3">
    <location>
        <begin position="346"/>
        <end position="367"/>
    </location>
</feature>
<dbReference type="NCBIfam" id="TIGR00254">
    <property type="entry name" value="GGDEF"/>
    <property type="match status" value="1"/>
</dbReference>
<sequence>MRGLRRLRAGLGLGIFALCLLGARDWIPLFLLSLVAQPALVLAFSFMHRALAEVIHRPPRLKWYFLTVFPVYLAGQWYFTFVHPSLQGRDLVATSGVALVFVVTLLILQGVTSPALQSHKRIMDGLLIVMILLRVLRIIRAVYAPPVNRAQTLTPVDSLLIYLSLITGLAFIAAIMWLSLSAQRDELRLMAETDGLTGLLNRRAFEEILRHELRSLDGSKADTALLLLDIDQFKTINDDLGHLAGDEVIRRVSTAIKTAARPSDVLARFGGDEFVVLLRHLNGLQAMAVAERFRFEIAALQGLPNHLTITASVGLAFLHGMDSPYSLIGRADEALYRSKSNGRNRVSVGDDFEPGEAGSSATTLVSL</sequence>
<feature type="transmembrane region" description="Helical" evidence="4">
    <location>
        <begin position="29"/>
        <end position="51"/>
    </location>
</feature>
<dbReference type="GO" id="GO:1902201">
    <property type="term" value="P:negative regulation of bacterial-type flagellum-dependent cell motility"/>
    <property type="evidence" value="ECO:0007669"/>
    <property type="project" value="TreeGrafter"/>
</dbReference>
<dbReference type="EMBL" id="CP001472">
    <property type="protein sequence ID" value="ACO32572.1"/>
    <property type="molecule type" value="Genomic_DNA"/>
</dbReference>
<feature type="transmembrane region" description="Helical" evidence="4">
    <location>
        <begin position="63"/>
        <end position="79"/>
    </location>
</feature>
<accession>C1F0W3</accession>
<dbReference type="SUPFAM" id="SSF55073">
    <property type="entry name" value="Nucleotide cyclase"/>
    <property type="match status" value="1"/>
</dbReference>
<dbReference type="Gene3D" id="3.30.70.270">
    <property type="match status" value="1"/>
</dbReference>
<dbReference type="PANTHER" id="PTHR45138">
    <property type="entry name" value="REGULATORY COMPONENTS OF SENSORY TRANSDUCTION SYSTEM"/>
    <property type="match status" value="1"/>
</dbReference>
<evidence type="ECO:0000256" key="4">
    <source>
        <dbReference type="SAM" id="Phobius"/>
    </source>
</evidence>
<evidence type="ECO:0000313" key="6">
    <source>
        <dbReference type="EMBL" id="ACO32572.1"/>
    </source>
</evidence>
<dbReference type="AlphaFoldDB" id="C1F0W3"/>
<dbReference type="FunCoup" id="C1F0W3">
    <property type="interactions" value="110"/>
</dbReference>
<evidence type="ECO:0000259" key="5">
    <source>
        <dbReference type="PROSITE" id="PS50887"/>
    </source>
</evidence>
<keyword evidence="4" id="KW-0472">Membrane</keyword>
<dbReference type="HOGENOM" id="CLU_000445_11_1_0"/>
<keyword evidence="4" id="KW-0812">Transmembrane</keyword>
<evidence type="ECO:0000256" key="2">
    <source>
        <dbReference type="ARBA" id="ARBA00034247"/>
    </source>
</evidence>
<dbReference type="eggNOG" id="COG3706">
    <property type="taxonomic scope" value="Bacteria"/>
</dbReference>
<keyword evidence="4" id="KW-1133">Transmembrane helix</keyword>
<dbReference type="FunFam" id="3.30.70.270:FF:000001">
    <property type="entry name" value="Diguanylate cyclase domain protein"/>
    <property type="match status" value="1"/>
</dbReference>
<protein>
    <recommendedName>
        <fullName evidence="1">diguanylate cyclase</fullName>
        <ecNumber evidence="1">2.7.7.65</ecNumber>
    </recommendedName>
</protein>
<dbReference type="Pfam" id="PF00990">
    <property type="entry name" value="GGDEF"/>
    <property type="match status" value="1"/>
</dbReference>
<dbReference type="GO" id="GO:0052621">
    <property type="term" value="F:diguanylate cyclase activity"/>
    <property type="evidence" value="ECO:0007669"/>
    <property type="project" value="UniProtKB-EC"/>
</dbReference>
<organism evidence="6 7">
    <name type="scientific">Acidobacterium capsulatum (strain ATCC 51196 / DSM 11244 / BCRC 80197 / JCM 7670 / NBRC 15755 / NCIMB 13165 / 161)</name>
    <dbReference type="NCBI Taxonomy" id="240015"/>
    <lineage>
        <taxon>Bacteria</taxon>
        <taxon>Pseudomonadati</taxon>
        <taxon>Acidobacteriota</taxon>
        <taxon>Terriglobia</taxon>
        <taxon>Terriglobales</taxon>
        <taxon>Acidobacteriaceae</taxon>
        <taxon>Acidobacterium</taxon>
    </lineage>
</organism>
<dbReference type="EC" id="2.7.7.65" evidence="1"/>
<evidence type="ECO:0000256" key="1">
    <source>
        <dbReference type="ARBA" id="ARBA00012528"/>
    </source>
</evidence>
<evidence type="ECO:0000256" key="3">
    <source>
        <dbReference type="SAM" id="MobiDB-lite"/>
    </source>
</evidence>